<dbReference type="EMBL" id="OE002629">
    <property type="protein sequence ID" value="CAD7459056.1"/>
    <property type="molecule type" value="Genomic_DNA"/>
</dbReference>
<reference evidence="1" key="1">
    <citation type="submission" date="2020-11" db="EMBL/GenBank/DDBJ databases">
        <authorList>
            <person name="Tran Van P."/>
        </authorList>
    </citation>
    <scope>NUCLEOTIDE SEQUENCE</scope>
</reference>
<organism evidence="1">
    <name type="scientific">Timema tahoe</name>
    <dbReference type="NCBI Taxonomy" id="61484"/>
    <lineage>
        <taxon>Eukaryota</taxon>
        <taxon>Metazoa</taxon>
        <taxon>Ecdysozoa</taxon>
        <taxon>Arthropoda</taxon>
        <taxon>Hexapoda</taxon>
        <taxon>Insecta</taxon>
        <taxon>Pterygota</taxon>
        <taxon>Neoptera</taxon>
        <taxon>Polyneoptera</taxon>
        <taxon>Phasmatodea</taxon>
        <taxon>Timematodea</taxon>
        <taxon>Timematoidea</taxon>
        <taxon>Timematidae</taxon>
        <taxon>Timema</taxon>
    </lineage>
</organism>
<sequence>MVGLCMGQTPPRPVRHACHHSRVWYRSSGAAAELVCVTSAMAAIRVGGVSSSSSSDPCPCPQCIINKPICAAEFSSHSRRIFSSECDMRCYNKCYDRSHYPARALNPGESLPIQPIESRACAVSTRLRRSCRAWRTNEVMSRSQVLSTLKGREFISPQRCLLPPTPAQPPLATIFYD</sequence>
<evidence type="ECO:0000313" key="1">
    <source>
        <dbReference type="EMBL" id="CAD7459056.1"/>
    </source>
</evidence>
<accession>A0A7R9IIK5</accession>
<gene>
    <name evidence="1" type="ORF">TTEB3V08_LOCUS7024</name>
</gene>
<proteinExistence type="predicted"/>
<dbReference type="AlphaFoldDB" id="A0A7R9IIK5"/>
<protein>
    <submittedName>
        <fullName evidence="1">Uncharacterized protein</fullName>
    </submittedName>
</protein>
<name>A0A7R9IIK5_9NEOP</name>